<keyword evidence="3" id="KW-1185">Reference proteome</keyword>
<keyword evidence="1" id="KW-0472">Membrane</keyword>
<comment type="caution">
    <text evidence="2">The sequence shown here is derived from an EMBL/GenBank/DDBJ whole genome shotgun (WGS) entry which is preliminary data.</text>
</comment>
<organism evidence="2 3">
    <name type="scientific">Halanaerobacter jeridensis</name>
    <dbReference type="NCBI Taxonomy" id="706427"/>
    <lineage>
        <taxon>Bacteria</taxon>
        <taxon>Bacillati</taxon>
        <taxon>Bacillota</taxon>
        <taxon>Clostridia</taxon>
        <taxon>Halanaerobiales</taxon>
        <taxon>Halobacteroidaceae</taxon>
        <taxon>Halanaerobacter</taxon>
    </lineage>
</organism>
<sequence>MDQEQQRDDLIVFFQALFIVIVICSILMLSIPYISLLKDISIIALLSYFINKYME</sequence>
<gene>
    <name evidence="2" type="ORF">JOC47_002876</name>
</gene>
<evidence type="ECO:0000313" key="3">
    <source>
        <dbReference type="Proteomes" id="UP000774000"/>
    </source>
</evidence>
<dbReference type="Proteomes" id="UP000774000">
    <property type="component" value="Unassembled WGS sequence"/>
</dbReference>
<keyword evidence="1" id="KW-0812">Transmembrane</keyword>
<evidence type="ECO:0000256" key="1">
    <source>
        <dbReference type="SAM" id="Phobius"/>
    </source>
</evidence>
<proteinExistence type="predicted"/>
<evidence type="ECO:0000313" key="2">
    <source>
        <dbReference type="EMBL" id="MBM7558007.1"/>
    </source>
</evidence>
<dbReference type="AlphaFoldDB" id="A0A939BQ85"/>
<accession>A0A939BQ85</accession>
<dbReference type="RefSeq" id="WP_204702967.1">
    <property type="nucleotide sequence ID" value="NZ_JAFBDQ010000022.1"/>
</dbReference>
<keyword evidence="1" id="KW-1133">Transmembrane helix</keyword>
<dbReference type="EMBL" id="JAFBDQ010000022">
    <property type="protein sequence ID" value="MBM7558007.1"/>
    <property type="molecule type" value="Genomic_DNA"/>
</dbReference>
<name>A0A939BQ85_9FIRM</name>
<protein>
    <submittedName>
        <fullName evidence="2">Uncharacterized protein</fullName>
    </submittedName>
</protein>
<reference evidence="2" key="1">
    <citation type="submission" date="2021-01" db="EMBL/GenBank/DDBJ databases">
        <title>Genomic Encyclopedia of Type Strains, Phase IV (KMG-IV): sequencing the most valuable type-strain genomes for metagenomic binning, comparative biology and taxonomic classification.</title>
        <authorList>
            <person name="Goeker M."/>
        </authorList>
    </citation>
    <scope>NUCLEOTIDE SEQUENCE</scope>
    <source>
        <strain evidence="2">DSM 23230</strain>
    </source>
</reference>
<feature type="transmembrane region" description="Helical" evidence="1">
    <location>
        <begin position="12"/>
        <end position="34"/>
    </location>
</feature>